<name>A3NX55_BURP0</name>
<accession>A3NX55</accession>
<reference evidence="1 2" key="1">
    <citation type="submission" date="2007-02" db="EMBL/GenBank/DDBJ databases">
        <authorList>
            <person name="DeShazer D."/>
            <person name="Woods D.E."/>
            <person name="Nierman W.C."/>
        </authorList>
    </citation>
    <scope>NUCLEOTIDE SEQUENCE [LARGE SCALE GENOMIC DNA]</scope>
    <source>
        <strain evidence="1 2">1106a</strain>
    </source>
</reference>
<evidence type="ECO:0000313" key="2">
    <source>
        <dbReference type="Proteomes" id="UP000006738"/>
    </source>
</evidence>
<evidence type="ECO:0000313" key="1">
    <source>
        <dbReference type="EMBL" id="ABN89071.1"/>
    </source>
</evidence>
<sequence>MGTARAMGGLAHARTAVVSAMGGGEARARRRADARRADARRVVRGCHGACSSR</sequence>
<dbReference type="Proteomes" id="UP000006738">
    <property type="component" value="Chromosome I"/>
</dbReference>
<dbReference type="AlphaFoldDB" id="A3NX55"/>
<dbReference type="HOGENOM" id="CLU_3059393_0_0_4"/>
<protein>
    <submittedName>
        <fullName evidence="1">Uncharacterized protein</fullName>
    </submittedName>
</protein>
<dbReference type="EMBL" id="CP000572">
    <property type="protein sequence ID" value="ABN89071.1"/>
    <property type="molecule type" value="Genomic_DNA"/>
</dbReference>
<proteinExistence type="predicted"/>
<organism evidence="1 2">
    <name type="scientific">Burkholderia pseudomallei (strain 1106a)</name>
    <dbReference type="NCBI Taxonomy" id="357348"/>
    <lineage>
        <taxon>Bacteria</taxon>
        <taxon>Pseudomonadati</taxon>
        <taxon>Pseudomonadota</taxon>
        <taxon>Betaproteobacteria</taxon>
        <taxon>Burkholderiales</taxon>
        <taxon>Burkholderiaceae</taxon>
        <taxon>Burkholderia</taxon>
        <taxon>pseudomallei group</taxon>
    </lineage>
</organism>
<gene>
    <name evidence="1" type="ordered locus">BURPS1106A_2673</name>
</gene>
<dbReference type="KEGG" id="bpl:BURPS1106A_2673"/>